<sequence length="310" mass="33239">MTTALISHPDCTTHVTPDGHPERVARIESVTAALADPEFDALQRHEAPMADESEVLRCHPPEYVERIRKAVPVAGSYQLDADTHLSPGSWRTVMRGVGGSCRAVDLVLEGAVTNAFVAMRPPGHHAETSTPMGFCLFGNAAIAAKRALDHHGLERVAVVDFDVHHGNGTQDLLWNEGRALFISSHQMPLFPGSGAPGERGAHNNILNLPLPPGSGGDAFREAWETSAFPRLREFAPQLIIVSAGFDAHRDDPLANLALVEEDFAWITGALCDIAAESCGGRLVSVLEGGYDLEALAASVRAHVLMLMDKS</sequence>
<accession>A0A7Z0HYD4</accession>
<name>A0A7Z0HYD4_9RHOB</name>
<comment type="similarity">
    <text evidence="1">Belongs to the histone deacetylase family.</text>
</comment>
<dbReference type="AlphaFoldDB" id="A0A7Z0HYD4"/>
<feature type="domain" description="Histone deacetylase" evidence="2">
    <location>
        <begin position="20"/>
        <end position="304"/>
    </location>
</feature>
<dbReference type="SUPFAM" id="SSF52768">
    <property type="entry name" value="Arginase/deacetylase"/>
    <property type="match status" value="1"/>
</dbReference>
<dbReference type="Proteomes" id="UP000529417">
    <property type="component" value="Unassembled WGS sequence"/>
</dbReference>
<dbReference type="InterPro" id="IPR037138">
    <property type="entry name" value="His_deacetylse_dom_sf"/>
</dbReference>
<reference evidence="3 4" key="1">
    <citation type="journal article" date="2000" name="Arch. Microbiol.">
        <title>Rhodobaca bogoriensis gen. nov. and sp. nov., an alkaliphilic purple nonsulfur bacterium from African Rift Valley soda lakes.</title>
        <authorList>
            <person name="Milford A.D."/>
            <person name="Achenbach L.A."/>
            <person name="Jung D.O."/>
            <person name="Madigan M.T."/>
        </authorList>
    </citation>
    <scope>NUCLEOTIDE SEQUENCE [LARGE SCALE GENOMIC DNA]</scope>
    <source>
        <strain evidence="3 4">2376</strain>
    </source>
</reference>
<dbReference type="CDD" id="cd11599">
    <property type="entry name" value="HDAC_classII_2"/>
    <property type="match status" value="1"/>
</dbReference>
<evidence type="ECO:0000313" key="4">
    <source>
        <dbReference type="Proteomes" id="UP000529417"/>
    </source>
</evidence>
<protein>
    <submittedName>
        <fullName evidence="3">Histone deacetylase family protein</fullName>
    </submittedName>
</protein>
<evidence type="ECO:0000256" key="1">
    <source>
        <dbReference type="ARBA" id="ARBA00005947"/>
    </source>
</evidence>
<dbReference type="GO" id="GO:0040029">
    <property type="term" value="P:epigenetic regulation of gene expression"/>
    <property type="evidence" value="ECO:0007669"/>
    <property type="project" value="TreeGrafter"/>
</dbReference>
<dbReference type="Gene3D" id="3.40.800.20">
    <property type="entry name" value="Histone deacetylase domain"/>
    <property type="match status" value="1"/>
</dbReference>
<evidence type="ECO:0000259" key="2">
    <source>
        <dbReference type="Pfam" id="PF00850"/>
    </source>
</evidence>
<comment type="caution">
    <text evidence="3">The sequence shown here is derived from an EMBL/GenBank/DDBJ whole genome shotgun (WGS) entry which is preliminary data.</text>
</comment>
<dbReference type="PRINTS" id="PR01270">
    <property type="entry name" value="HDASUPER"/>
</dbReference>
<dbReference type="EMBL" id="JACBXS010000006">
    <property type="protein sequence ID" value="NYS24164.1"/>
    <property type="molecule type" value="Genomic_DNA"/>
</dbReference>
<dbReference type="InterPro" id="IPR023696">
    <property type="entry name" value="Ureohydrolase_dom_sf"/>
</dbReference>
<evidence type="ECO:0000313" key="3">
    <source>
        <dbReference type="EMBL" id="NYS24164.1"/>
    </source>
</evidence>
<dbReference type="Pfam" id="PF00850">
    <property type="entry name" value="Hist_deacetyl"/>
    <property type="match status" value="1"/>
</dbReference>
<dbReference type="PANTHER" id="PTHR10625">
    <property type="entry name" value="HISTONE DEACETYLASE HDAC1-RELATED"/>
    <property type="match status" value="1"/>
</dbReference>
<dbReference type="RefSeq" id="WP_179904870.1">
    <property type="nucleotide sequence ID" value="NZ_JACBXS010000006.1"/>
</dbReference>
<dbReference type="GO" id="GO:0004407">
    <property type="term" value="F:histone deacetylase activity"/>
    <property type="evidence" value="ECO:0007669"/>
    <property type="project" value="TreeGrafter"/>
</dbReference>
<keyword evidence="4" id="KW-1185">Reference proteome</keyword>
<organism evidence="3 4">
    <name type="scientific">Rhabdonatronobacter sediminivivens</name>
    <dbReference type="NCBI Taxonomy" id="2743469"/>
    <lineage>
        <taxon>Bacteria</taxon>
        <taxon>Pseudomonadati</taxon>
        <taxon>Pseudomonadota</taxon>
        <taxon>Alphaproteobacteria</taxon>
        <taxon>Rhodobacterales</taxon>
        <taxon>Paracoccaceae</taxon>
        <taxon>Rhabdonatronobacter</taxon>
    </lineage>
</organism>
<dbReference type="InterPro" id="IPR023801">
    <property type="entry name" value="His_deacetylse_dom"/>
</dbReference>
<proteinExistence type="inferred from homology"/>
<dbReference type="InterPro" id="IPR000286">
    <property type="entry name" value="HDACs"/>
</dbReference>
<gene>
    <name evidence="3" type="ORF">HUK65_04095</name>
</gene>
<dbReference type="PANTHER" id="PTHR10625:SF10">
    <property type="entry name" value="HISTONE DEACETYLASE HDAC1"/>
    <property type="match status" value="1"/>
</dbReference>